<dbReference type="PANTHER" id="PTHR19376">
    <property type="entry name" value="DNA-DIRECTED RNA POLYMERASE"/>
    <property type="match status" value="1"/>
</dbReference>
<dbReference type="Pfam" id="PF00623">
    <property type="entry name" value="RNA_pol_Rpb1_2"/>
    <property type="match status" value="1"/>
</dbReference>
<evidence type="ECO:0000256" key="2">
    <source>
        <dbReference type="ARBA" id="ARBA00022478"/>
    </source>
</evidence>
<dbReference type="GO" id="GO:0003899">
    <property type="term" value="F:DNA-directed RNA polymerase activity"/>
    <property type="evidence" value="ECO:0007669"/>
    <property type="project" value="UniProtKB-EC"/>
</dbReference>
<protein>
    <recommendedName>
        <fullName evidence="1">DNA-directed RNA polymerase</fullName>
        <ecNumber evidence="1">2.7.7.6</ecNumber>
    </recommendedName>
</protein>
<keyword evidence="2" id="KW-0240">DNA-directed RNA polymerase</keyword>
<dbReference type="EC" id="2.7.7.6" evidence="1"/>
<dbReference type="RefSeq" id="YP_009010074.1">
    <property type="nucleotide sequence ID" value="NC_023610.1"/>
</dbReference>
<proteinExistence type="predicted"/>
<gene>
    <name evidence="7" type="primary">rpoBC</name>
</gene>
<keyword evidence="4" id="KW-0548">Nucleotidyltransferase</keyword>
<evidence type="ECO:0000256" key="5">
    <source>
        <dbReference type="ARBA" id="ARBA00023163"/>
    </source>
</evidence>
<dbReference type="InterPro" id="IPR000722">
    <property type="entry name" value="RNA_pol_asu"/>
</dbReference>
<feature type="domain" description="RNA polymerase alpha subunit" evidence="6">
    <location>
        <begin position="361"/>
        <end position="414"/>
    </location>
</feature>
<dbReference type="GO" id="GO:0003677">
    <property type="term" value="F:DNA binding"/>
    <property type="evidence" value="ECO:0007669"/>
    <property type="project" value="InterPro"/>
</dbReference>
<evidence type="ECO:0000256" key="3">
    <source>
        <dbReference type="ARBA" id="ARBA00022679"/>
    </source>
</evidence>
<reference evidence="7 8" key="1">
    <citation type="journal article" date="2014" name="FEMS Microbiol. Lett.">
        <title>The genome of the Erwinia amylovora phage PhiEaH1 reveals greater diversity and broadens the applicability of phages for the treatment of fire blight.</title>
        <authorList>
            <person name="Meczker K."/>
            <person name="Domotor D."/>
            <person name="Vass J."/>
            <person name="Rakhely G."/>
            <person name="Schneider G."/>
            <person name="Kovacs T."/>
        </authorList>
    </citation>
    <scope>NUCLEOTIDE SEQUENCE [LARGE SCALE GENOMIC DNA]</scope>
</reference>
<dbReference type="GO" id="GO:0000428">
    <property type="term" value="C:DNA-directed RNA polymerase complex"/>
    <property type="evidence" value="ECO:0007669"/>
    <property type="project" value="UniProtKB-KW"/>
</dbReference>
<dbReference type="SUPFAM" id="SSF64484">
    <property type="entry name" value="beta and beta-prime subunits of DNA dependent RNA-polymerase"/>
    <property type="match status" value="1"/>
</dbReference>
<dbReference type="GeneID" id="18500921"/>
<evidence type="ECO:0000313" key="8">
    <source>
        <dbReference type="Proteomes" id="UP000204235"/>
    </source>
</evidence>
<dbReference type="GO" id="GO:0006351">
    <property type="term" value="P:DNA-templated transcription"/>
    <property type="evidence" value="ECO:0007669"/>
    <property type="project" value="InterPro"/>
</dbReference>
<sequence length="469" mass="53419">MGIFLINPDFDEDIKRLPREPIILNQYHAGVEGIDVVKALMVTEYDCDYIDTMPTCGCGHSRGRHLKVCERCGDEVLSVMERGFYSDVWLQTPKGVRAFIRPNLLGMLLEAFTQEGFSAIEWLCNPRYKFDDPNSIVYRQFMALNIPRGYNHFIDNFDEILETLMAARIFKNNMQRRRDVYTCIKENRHVLFPKHLPLPNKRSIITETSTRAKTAVKSMFTIVDAARALYSIVGQEDTMSLARKEYHVFRSLQMMIDFRVFVDKKIIGQKEGWIRKQVVGTRDGPSFRGVITSLAGVHDYDEIHLPWAMAIAVYMPQLISKLLRRGYTPNSARGYLIQAMSRYDAGLHDIFEELKRESGYKGLPILLGRNPTLNLRSIQALYVTEIKSNIHDNTISLSVHVLRSPNADFDGDQLGGKPVLSHEDWKVARKLSPESGLADLNKPNAMTSNMGLGVPVLATINNLMYGRAH</sequence>
<dbReference type="KEGG" id="vg:18500921"/>
<dbReference type="EMBL" id="KF623294">
    <property type="protein sequence ID" value="AGX01743.1"/>
    <property type="molecule type" value="Genomic_DNA"/>
</dbReference>
<name>W8D0E9_9CAUD</name>
<dbReference type="InterPro" id="IPR045867">
    <property type="entry name" value="DNA-dir_RpoC_beta_prime"/>
</dbReference>
<evidence type="ECO:0000256" key="4">
    <source>
        <dbReference type="ARBA" id="ARBA00022695"/>
    </source>
</evidence>
<dbReference type="OrthoDB" id="2530at10239"/>
<evidence type="ECO:0000259" key="6">
    <source>
        <dbReference type="Pfam" id="PF00623"/>
    </source>
</evidence>
<evidence type="ECO:0000313" key="7">
    <source>
        <dbReference type="EMBL" id="AGX01743.1"/>
    </source>
</evidence>
<keyword evidence="5" id="KW-0804">Transcription</keyword>
<evidence type="ECO:0000256" key="1">
    <source>
        <dbReference type="ARBA" id="ARBA00012418"/>
    </source>
</evidence>
<accession>W8D0E9</accession>
<keyword evidence="8" id="KW-1185">Reference proteome</keyword>
<dbReference type="Gene3D" id="2.40.40.20">
    <property type="match status" value="1"/>
</dbReference>
<organism evidence="7 8">
    <name type="scientific">Erwinia phage PhiEaH1</name>
    <dbReference type="NCBI Taxonomy" id="1401669"/>
    <lineage>
        <taxon>Viruses</taxon>
        <taxon>Duplodnaviria</taxon>
        <taxon>Heunggongvirae</taxon>
        <taxon>Uroviricota</taxon>
        <taxon>Caudoviricetes</taxon>
        <taxon>Chimalliviridae</taxon>
        <taxon>Iapetusvirus</taxon>
        <taxon>Iapetusvirus EaH1</taxon>
    </lineage>
</organism>
<dbReference type="Proteomes" id="UP000204235">
    <property type="component" value="Segment"/>
</dbReference>
<keyword evidence="3" id="KW-0808">Transferase</keyword>